<evidence type="ECO:0000256" key="3">
    <source>
        <dbReference type="ARBA" id="ARBA00022475"/>
    </source>
</evidence>
<evidence type="ECO:0000256" key="2">
    <source>
        <dbReference type="ARBA" id="ARBA00009298"/>
    </source>
</evidence>
<geneLocation type="plasmid" evidence="9 10">
    <name>pHIC</name>
</geneLocation>
<dbReference type="InterPro" id="IPR003416">
    <property type="entry name" value="MgtC/SapB/SrpB/YhiD_fam"/>
</dbReference>
<organism evidence="9 10">
    <name type="scientific">Haliovirga abyssi</name>
    <dbReference type="NCBI Taxonomy" id="2996794"/>
    <lineage>
        <taxon>Bacteria</taxon>
        <taxon>Fusobacteriati</taxon>
        <taxon>Fusobacteriota</taxon>
        <taxon>Fusobacteriia</taxon>
        <taxon>Fusobacteriales</taxon>
        <taxon>Haliovirgaceae</taxon>
        <taxon>Haliovirga</taxon>
    </lineage>
</organism>
<evidence type="ECO:0000256" key="1">
    <source>
        <dbReference type="ARBA" id="ARBA00004651"/>
    </source>
</evidence>
<sequence length="236" mass="26362">MEHLELSQIFIRILAAVLTGGIIGLEREINNKPAGFITHTLLCVGAAVISIIQVKLSYETINLLINHPALAQGVKLDVGRLIAQVISGVGFLGAGTIIQKKGSIKGITTAATLWLTACLGIAVGLGYFYLALGTAVLMTILVFILKRIELYYIEKRVRHRIVVVYLINENVEKQIKDFLNIRKVKIRGKKPLSEIYNGEETERKTIFNLMVPKFIDFEKMIVEMEKLDSILKIIKM</sequence>
<feature type="transmembrane region" description="Helical" evidence="7">
    <location>
        <begin position="78"/>
        <end position="98"/>
    </location>
</feature>
<feature type="domain" description="MgtC/SapB/SrpB/YhiD N-terminal" evidence="8">
    <location>
        <begin position="13"/>
        <end position="149"/>
    </location>
</feature>
<evidence type="ECO:0000313" key="9">
    <source>
        <dbReference type="EMBL" id="BDU51632.1"/>
    </source>
</evidence>
<feature type="transmembrane region" description="Helical" evidence="7">
    <location>
        <begin position="110"/>
        <end position="129"/>
    </location>
</feature>
<feature type="transmembrane region" description="Helical" evidence="7">
    <location>
        <begin position="6"/>
        <end position="25"/>
    </location>
</feature>
<comment type="similarity">
    <text evidence="2">Belongs to the MgtC/SapB family.</text>
</comment>
<evidence type="ECO:0000313" key="10">
    <source>
        <dbReference type="Proteomes" id="UP001321582"/>
    </source>
</evidence>
<reference evidence="9 10" key="1">
    <citation type="submission" date="2022-11" db="EMBL/GenBank/DDBJ databases">
        <title>Haliovirga abyssi gen. nov., sp. nov., a mesophilic fermentative bacterium isolated from the Iheya North hydrothermal field and the proposal of Haliovirgaceae fam. nov.</title>
        <authorList>
            <person name="Miyazaki U."/>
            <person name="Tame A."/>
            <person name="Miyazaki J."/>
            <person name="Takai K."/>
            <person name="Sawayama S."/>
            <person name="Kitajima M."/>
            <person name="Okamoto A."/>
            <person name="Nakagawa S."/>
        </authorList>
    </citation>
    <scope>NUCLEOTIDE SEQUENCE [LARGE SCALE GENOMIC DNA]</scope>
    <source>
        <strain evidence="9 10">IC12</strain>
        <plasmid evidence="9 10">pHIC</plasmid>
    </source>
</reference>
<proteinExistence type="inferred from homology"/>
<dbReference type="PANTHER" id="PTHR33778:SF1">
    <property type="entry name" value="MAGNESIUM TRANSPORTER YHID-RELATED"/>
    <property type="match status" value="1"/>
</dbReference>
<dbReference type="KEGG" id="haby:HLVA_22010"/>
<evidence type="ECO:0000256" key="4">
    <source>
        <dbReference type="ARBA" id="ARBA00022692"/>
    </source>
</evidence>
<dbReference type="RefSeq" id="WP_307905500.1">
    <property type="nucleotide sequence ID" value="NZ_AP027060.1"/>
</dbReference>
<keyword evidence="5 7" id="KW-1133">Transmembrane helix</keyword>
<evidence type="ECO:0000259" key="8">
    <source>
        <dbReference type="Pfam" id="PF02308"/>
    </source>
</evidence>
<evidence type="ECO:0000256" key="6">
    <source>
        <dbReference type="ARBA" id="ARBA00023136"/>
    </source>
</evidence>
<protein>
    <recommendedName>
        <fullName evidence="8">MgtC/SapB/SrpB/YhiD N-terminal domain-containing protein</fullName>
    </recommendedName>
</protein>
<dbReference type="PANTHER" id="PTHR33778">
    <property type="entry name" value="PROTEIN MGTC"/>
    <property type="match status" value="1"/>
</dbReference>
<gene>
    <name evidence="9" type="ORF">HLVA_22010</name>
</gene>
<name>A0AAU9DGL8_9FUSO</name>
<keyword evidence="4 7" id="KW-0812">Transmembrane</keyword>
<dbReference type="EMBL" id="AP027060">
    <property type="protein sequence ID" value="BDU51632.1"/>
    <property type="molecule type" value="Genomic_DNA"/>
</dbReference>
<dbReference type="AlphaFoldDB" id="A0AAU9DGL8"/>
<dbReference type="Pfam" id="PF02308">
    <property type="entry name" value="MgtC"/>
    <property type="match status" value="1"/>
</dbReference>
<dbReference type="Proteomes" id="UP001321582">
    <property type="component" value="Plasmid pHIC"/>
</dbReference>
<feature type="transmembrane region" description="Helical" evidence="7">
    <location>
        <begin position="37"/>
        <end position="58"/>
    </location>
</feature>
<keyword evidence="3" id="KW-1003">Cell membrane</keyword>
<dbReference type="InterPro" id="IPR049177">
    <property type="entry name" value="MgtC_SapB_SrpB_YhiD_N"/>
</dbReference>
<dbReference type="GO" id="GO:0005886">
    <property type="term" value="C:plasma membrane"/>
    <property type="evidence" value="ECO:0007669"/>
    <property type="project" value="UniProtKB-SubCell"/>
</dbReference>
<keyword evidence="10" id="KW-1185">Reference proteome</keyword>
<keyword evidence="9" id="KW-0614">Plasmid</keyword>
<accession>A0AAU9DGL8</accession>
<dbReference type="PRINTS" id="PR01837">
    <property type="entry name" value="MGTCSAPBPROT"/>
</dbReference>
<evidence type="ECO:0000256" key="7">
    <source>
        <dbReference type="SAM" id="Phobius"/>
    </source>
</evidence>
<keyword evidence="6 7" id="KW-0472">Membrane</keyword>
<evidence type="ECO:0000256" key="5">
    <source>
        <dbReference type="ARBA" id="ARBA00022989"/>
    </source>
</evidence>
<comment type="subcellular location">
    <subcellularLocation>
        <location evidence="1">Cell membrane</location>
        <topology evidence="1">Multi-pass membrane protein</topology>
    </subcellularLocation>
</comment>